<evidence type="ECO:0000256" key="7">
    <source>
        <dbReference type="RuleBase" id="RU369079"/>
    </source>
</evidence>
<evidence type="ECO:0000313" key="9">
    <source>
        <dbReference type="EMBL" id="MWB78205.1"/>
    </source>
</evidence>
<feature type="transmembrane region" description="Helical" evidence="7">
    <location>
        <begin position="141"/>
        <end position="165"/>
    </location>
</feature>
<feature type="transmembrane region" description="Helical" evidence="7">
    <location>
        <begin position="6"/>
        <end position="39"/>
    </location>
</feature>
<organism evidence="9 10">
    <name type="scientific">Pseudooceanicola pacificus</name>
    <dbReference type="NCBI Taxonomy" id="2676438"/>
    <lineage>
        <taxon>Bacteria</taxon>
        <taxon>Pseudomonadati</taxon>
        <taxon>Pseudomonadota</taxon>
        <taxon>Alphaproteobacteria</taxon>
        <taxon>Rhodobacterales</taxon>
        <taxon>Paracoccaceae</taxon>
        <taxon>Pseudooceanicola</taxon>
    </lineage>
</organism>
<reference evidence="9 10" key="1">
    <citation type="submission" date="2019-11" db="EMBL/GenBank/DDBJ databases">
        <title>Pseudooceanicola pacifica sp. nov., isolated from deep-sea sediment of the Pacific Ocean.</title>
        <authorList>
            <person name="Lyu L."/>
        </authorList>
    </citation>
    <scope>NUCLEOTIDE SEQUENCE [LARGE SCALE GENOMIC DNA]</scope>
    <source>
        <strain evidence="9 10">216_PA32_1</strain>
    </source>
</reference>
<dbReference type="GO" id="GO:0005886">
    <property type="term" value="C:plasma membrane"/>
    <property type="evidence" value="ECO:0007669"/>
    <property type="project" value="UniProtKB-SubCell"/>
</dbReference>
<feature type="transmembrane region" description="Helical" evidence="7">
    <location>
        <begin position="219"/>
        <end position="240"/>
    </location>
</feature>
<dbReference type="GO" id="GO:0022857">
    <property type="term" value="F:transmembrane transporter activity"/>
    <property type="evidence" value="ECO:0007669"/>
    <property type="project" value="UniProtKB-UniRule"/>
</dbReference>
<dbReference type="AlphaFoldDB" id="A0A844W560"/>
<feature type="transmembrane region" description="Helical" evidence="7">
    <location>
        <begin position="323"/>
        <end position="351"/>
    </location>
</feature>
<keyword evidence="10" id="KW-1185">Reference proteome</keyword>
<evidence type="ECO:0000256" key="5">
    <source>
        <dbReference type="ARBA" id="ARBA00022989"/>
    </source>
</evidence>
<feature type="transmembrane region" description="Helical" evidence="7">
    <location>
        <begin position="177"/>
        <end position="199"/>
    </location>
</feature>
<evidence type="ECO:0000259" key="8">
    <source>
        <dbReference type="Pfam" id="PF06808"/>
    </source>
</evidence>
<keyword evidence="2" id="KW-1003">Cell membrane</keyword>
<feature type="domain" description="TRAP C4-dicarboxylate transport system permease DctM subunit" evidence="8">
    <location>
        <begin position="11"/>
        <end position="425"/>
    </location>
</feature>
<keyword evidence="6 7" id="KW-0472">Membrane</keyword>
<comment type="subcellular location">
    <subcellularLocation>
        <location evidence="1 7">Cell inner membrane</location>
        <topology evidence="1 7">Multi-pass membrane protein</topology>
    </subcellularLocation>
</comment>
<evidence type="ECO:0000256" key="3">
    <source>
        <dbReference type="ARBA" id="ARBA00022519"/>
    </source>
</evidence>
<evidence type="ECO:0000256" key="2">
    <source>
        <dbReference type="ARBA" id="ARBA00022475"/>
    </source>
</evidence>
<keyword evidence="4 7" id="KW-0812">Transmembrane</keyword>
<dbReference type="PANTHER" id="PTHR33362">
    <property type="entry name" value="SIALIC ACID TRAP TRANSPORTER PERMEASE PROTEIN SIAT-RELATED"/>
    <property type="match status" value="1"/>
</dbReference>
<dbReference type="InterPro" id="IPR010656">
    <property type="entry name" value="DctM"/>
</dbReference>
<feature type="transmembrane region" description="Helical" evidence="7">
    <location>
        <begin position="363"/>
        <end position="388"/>
    </location>
</feature>
<evidence type="ECO:0000256" key="1">
    <source>
        <dbReference type="ARBA" id="ARBA00004429"/>
    </source>
</evidence>
<dbReference type="EMBL" id="WNXQ01000004">
    <property type="protein sequence ID" value="MWB78205.1"/>
    <property type="molecule type" value="Genomic_DNA"/>
</dbReference>
<dbReference type="InterPro" id="IPR004681">
    <property type="entry name" value="TRAP_DctM"/>
</dbReference>
<sequence length="436" mass="45853">MSNVEIGFSALGILFVLLAMRIPIGLSLIIVSFGGLWVLIGWRGAYGSIGIVPYKFTANWVLSSIPMFLLMGYVAYHAQLTKGLFQAARVWMGALPGGLAISAVMGSSVFAAVTGSSLACTAAMGRIAVPEMLRSNYHPELATGTVAIAGTIGALIPPSILLILYGVIASQPVPDLFLAGLGVGIISAIGYVLVVLLRVAIDPTVAPPVHSDYSWRDRFAALGDTWPILLVMICVFAGLFGGVFTATEAGALGAFFACLVGLAKRTLTWPRFKAAALECLLTTSALIVIGIGASLFTRFLAISGVGTVISATILGVSDQAIVILLLIVVLYLLIGCFLEPVGALLLTLPIVLPIVTNGGYDMIWFGLLLVKLLEIGMVTPPIGMNVFVMKGVVGDQVKLTAIFKGVGWFIVMDLVVVAAMIAFPQAVLWLPNLFLN</sequence>
<name>A0A844W560_9RHOB</name>
<feature type="transmembrane region" description="Helical" evidence="7">
    <location>
        <begin position="99"/>
        <end position="129"/>
    </location>
</feature>
<feature type="transmembrane region" description="Helical" evidence="7">
    <location>
        <begin position="60"/>
        <end position="79"/>
    </location>
</feature>
<dbReference type="NCBIfam" id="TIGR00786">
    <property type="entry name" value="dctM"/>
    <property type="match status" value="1"/>
</dbReference>
<gene>
    <name evidence="9" type="ORF">GLS40_09230</name>
</gene>
<dbReference type="PIRSF" id="PIRSF006066">
    <property type="entry name" value="HI0050"/>
    <property type="match status" value="1"/>
</dbReference>
<proteinExistence type="inferred from homology"/>
<feature type="transmembrane region" description="Helical" evidence="7">
    <location>
        <begin position="275"/>
        <end position="293"/>
    </location>
</feature>
<keyword evidence="7" id="KW-0813">Transport</keyword>
<comment type="caution">
    <text evidence="9">The sequence shown here is derived from an EMBL/GenBank/DDBJ whole genome shotgun (WGS) entry which is preliminary data.</text>
</comment>
<dbReference type="PANTHER" id="PTHR33362:SF5">
    <property type="entry name" value="C4-DICARBOXYLATE TRAP TRANSPORTER LARGE PERMEASE PROTEIN DCTM"/>
    <property type="match status" value="1"/>
</dbReference>
<protein>
    <recommendedName>
        <fullName evidence="7">TRAP transporter large permease protein</fullName>
    </recommendedName>
</protein>
<keyword evidence="5 7" id="KW-1133">Transmembrane helix</keyword>
<keyword evidence="3 7" id="KW-0997">Cell inner membrane</keyword>
<evidence type="ECO:0000256" key="4">
    <source>
        <dbReference type="ARBA" id="ARBA00022692"/>
    </source>
</evidence>
<accession>A0A844W560</accession>
<comment type="caution">
    <text evidence="7">Lacks conserved residue(s) required for the propagation of feature annotation.</text>
</comment>
<comment type="subunit">
    <text evidence="7">The complex comprises the extracytoplasmic solute receptor protein and the two transmembrane proteins.</text>
</comment>
<comment type="similarity">
    <text evidence="7">Belongs to the TRAP transporter large permease family.</text>
</comment>
<dbReference type="Proteomes" id="UP000443843">
    <property type="component" value="Unassembled WGS sequence"/>
</dbReference>
<dbReference type="RefSeq" id="WP_160382470.1">
    <property type="nucleotide sequence ID" value="NZ_WNXQ01000004.1"/>
</dbReference>
<dbReference type="Pfam" id="PF06808">
    <property type="entry name" value="DctM"/>
    <property type="match status" value="1"/>
</dbReference>
<evidence type="ECO:0000313" key="10">
    <source>
        <dbReference type="Proteomes" id="UP000443843"/>
    </source>
</evidence>
<evidence type="ECO:0000256" key="6">
    <source>
        <dbReference type="ARBA" id="ARBA00023136"/>
    </source>
</evidence>
<comment type="function">
    <text evidence="7">Part of the tripartite ATP-independent periplasmic (TRAP) transport system.</text>
</comment>
<feature type="transmembrane region" description="Helical" evidence="7">
    <location>
        <begin position="408"/>
        <end position="430"/>
    </location>
</feature>